<proteinExistence type="predicted"/>
<dbReference type="RefSeq" id="WP_394849243.1">
    <property type="nucleotide sequence ID" value="NZ_CP089982.1"/>
</dbReference>
<accession>A0ABZ2KIZ3</accession>
<dbReference type="Proteomes" id="UP001379533">
    <property type="component" value="Chromosome"/>
</dbReference>
<dbReference type="EMBL" id="CP089982">
    <property type="protein sequence ID" value="WXA98628.1"/>
    <property type="molecule type" value="Genomic_DNA"/>
</dbReference>
<gene>
    <name evidence="1" type="ORF">LZC95_17565</name>
</gene>
<name>A0ABZ2KIZ3_9BACT</name>
<evidence type="ECO:0000313" key="1">
    <source>
        <dbReference type="EMBL" id="WXA98628.1"/>
    </source>
</evidence>
<sequence>MMFDLRLSESEMRLMASALDERVRQLFEELVHTDDRALKRELAQKHADFERLAGRVHQLIDSPPLPASA</sequence>
<organism evidence="1 2">
    <name type="scientific">Pendulispora brunnea</name>
    <dbReference type="NCBI Taxonomy" id="2905690"/>
    <lineage>
        <taxon>Bacteria</taxon>
        <taxon>Pseudomonadati</taxon>
        <taxon>Myxococcota</taxon>
        <taxon>Myxococcia</taxon>
        <taxon>Myxococcales</taxon>
        <taxon>Sorangiineae</taxon>
        <taxon>Pendulisporaceae</taxon>
        <taxon>Pendulispora</taxon>
    </lineage>
</organism>
<evidence type="ECO:0000313" key="2">
    <source>
        <dbReference type="Proteomes" id="UP001379533"/>
    </source>
</evidence>
<reference evidence="1 2" key="1">
    <citation type="submission" date="2021-12" db="EMBL/GenBank/DDBJ databases">
        <title>Discovery of the Pendulisporaceae a myxobacterial family with distinct sporulation behavior and unique specialized metabolism.</title>
        <authorList>
            <person name="Garcia R."/>
            <person name="Popoff A."/>
            <person name="Bader C.D."/>
            <person name="Loehr J."/>
            <person name="Walesch S."/>
            <person name="Walt C."/>
            <person name="Boldt J."/>
            <person name="Bunk B."/>
            <person name="Haeckl F.J.F.P.J."/>
            <person name="Gunesch A.P."/>
            <person name="Birkelbach J."/>
            <person name="Nuebel U."/>
            <person name="Pietschmann T."/>
            <person name="Bach T."/>
            <person name="Mueller R."/>
        </authorList>
    </citation>
    <scope>NUCLEOTIDE SEQUENCE [LARGE SCALE GENOMIC DNA]</scope>
    <source>
        <strain evidence="1 2">MSr12523</strain>
    </source>
</reference>
<protein>
    <submittedName>
        <fullName evidence="1">Uncharacterized protein</fullName>
    </submittedName>
</protein>
<keyword evidence="2" id="KW-1185">Reference proteome</keyword>